<name>A0A2I0JKJ3_PUNGR</name>
<proteinExistence type="predicted"/>
<accession>A0A2I0JKJ3</accession>
<dbReference type="Proteomes" id="UP000233551">
    <property type="component" value="Unassembled WGS sequence"/>
</dbReference>
<keyword evidence="3" id="KW-1185">Reference proteome</keyword>
<sequence length="134" mass="14474">MAWSSKPRLFPKPDGSKGQHLSKNLSSSSPLLHFRPALTKAGTGQNHRKTVRYSGFGMFGTTHERLDSSLRSPTSPILHRAVVGASVPTPFSPSCRCRHLPTSPILHRAVVGASVPTPFSPSCRCRHLTGAHCP</sequence>
<evidence type="ECO:0000313" key="2">
    <source>
        <dbReference type="EMBL" id="PKI56747.1"/>
    </source>
</evidence>
<dbReference type="EMBL" id="PGOL01001574">
    <property type="protein sequence ID" value="PKI56747.1"/>
    <property type="molecule type" value="Genomic_DNA"/>
</dbReference>
<reference evidence="2 3" key="1">
    <citation type="submission" date="2017-11" db="EMBL/GenBank/DDBJ databases">
        <title>De-novo sequencing of pomegranate (Punica granatum L.) genome.</title>
        <authorList>
            <person name="Akparov Z."/>
            <person name="Amiraslanov A."/>
            <person name="Hajiyeva S."/>
            <person name="Abbasov M."/>
            <person name="Kaur K."/>
            <person name="Hamwieh A."/>
            <person name="Solovyev V."/>
            <person name="Salamov A."/>
            <person name="Braich B."/>
            <person name="Kosarev P."/>
            <person name="Mahmoud A."/>
            <person name="Hajiyev E."/>
            <person name="Babayeva S."/>
            <person name="Izzatullayeva V."/>
            <person name="Mammadov A."/>
            <person name="Mammadov A."/>
            <person name="Sharifova S."/>
            <person name="Ojaghi J."/>
            <person name="Eynullazada K."/>
            <person name="Bayramov B."/>
            <person name="Abdulazimova A."/>
            <person name="Shahmuradov I."/>
        </authorList>
    </citation>
    <scope>NUCLEOTIDE SEQUENCE [LARGE SCALE GENOMIC DNA]</scope>
    <source>
        <strain evidence="3">cv. AG2017</strain>
        <tissue evidence="2">Leaf</tissue>
    </source>
</reference>
<comment type="caution">
    <text evidence="2">The sequence shown here is derived from an EMBL/GenBank/DDBJ whole genome shotgun (WGS) entry which is preliminary data.</text>
</comment>
<evidence type="ECO:0000313" key="3">
    <source>
        <dbReference type="Proteomes" id="UP000233551"/>
    </source>
</evidence>
<feature type="region of interest" description="Disordered" evidence="1">
    <location>
        <begin position="1"/>
        <end position="28"/>
    </location>
</feature>
<gene>
    <name evidence="2" type="ORF">CRG98_022851</name>
</gene>
<dbReference type="AlphaFoldDB" id="A0A2I0JKJ3"/>
<organism evidence="2 3">
    <name type="scientific">Punica granatum</name>
    <name type="common">Pomegranate</name>
    <dbReference type="NCBI Taxonomy" id="22663"/>
    <lineage>
        <taxon>Eukaryota</taxon>
        <taxon>Viridiplantae</taxon>
        <taxon>Streptophyta</taxon>
        <taxon>Embryophyta</taxon>
        <taxon>Tracheophyta</taxon>
        <taxon>Spermatophyta</taxon>
        <taxon>Magnoliopsida</taxon>
        <taxon>eudicotyledons</taxon>
        <taxon>Gunneridae</taxon>
        <taxon>Pentapetalae</taxon>
        <taxon>rosids</taxon>
        <taxon>malvids</taxon>
        <taxon>Myrtales</taxon>
        <taxon>Lythraceae</taxon>
        <taxon>Punica</taxon>
    </lineage>
</organism>
<protein>
    <submittedName>
        <fullName evidence="2">Uncharacterized protein</fullName>
    </submittedName>
</protein>
<evidence type="ECO:0000256" key="1">
    <source>
        <dbReference type="SAM" id="MobiDB-lite"/>
    </source>
</evidence>